<comment type="caution">
    <text evidence="3">The sequence shown here is derived from an EMBL/GenBank/DDBJ whole genome shotgun (WGS) entry which is preliminary data.</text>
</comment>
<keyword evidence="2" id="KW-0472">Membrane</keyword>
<dbReference type="RefSeq" id="XP_060323617.1">
    <property type="nucleotide sequence ID" value="XM_060478455.1"/>
</dbReference>
<feature type="region of interest" description="Disordered" evidence="1">
    <location>
        <begin position="134"/>
        <end position="202"/>
    </location>
</feature>
<name>A0AA39JES5_ARMTA</name>
<evidence type="ECO:0000256" key="1">
    <source>
        <dbReference type="SAM" id="MobiDB-lite"/>
    </source>
</evidence>
<evidence type="ECO:0000313" key="4">
    <source>
        <dbReference type="Proteomes" id="UP001175211"/>
    </source>
</evidence>
<accession>A0AA39JES5</accession>
<reference evidence="3" key="1">
    <citation type="submission" date="2023-06" db="EMBL/GenBank/DDBJ databases">
        <authorList>
            <consortium name="Lawrence Berkeley National Laboratory"/>
            <person name="Ahrendt S."/>
            <person name="Sahu N."/>
            <person name="Indic B."/>
            <person name="Wong-Bajracharya J."/>
            <person name="Merenyi Z."/>
            <person name="Ke H.-M."/>
            <person name="Monk M."/>
            <person name="Kocsube S."/>
            <person name="Drula E."/>
            <person name="Lipzen A."/>
            <person name="Balint B."/>
            <person name="Henrissat B."/>
            <person name="Andreopoulos B."/>
            <person name="Martin F.M."/>
            <person name="Harder C.B."/>
            <person name="Rigling D."/>
            <person name="Ford K.L."/>
            <person name="Foster G.D."/>
            <person name="Pangilinan J."/>
            <person name="Papanicolaou A."/>
            <person name="Barry K."/>
            <person name="LaButti K."/>
            <person name="Viragh M."/>
            <person name="Koriabine M."/>
            <person name="Yan M."/>
            <person name="Riley R."/>
            <person name="Champramary S."/>
            <person name="Plett K.L."/>
            <person name="Tsai I.J."/>
            <person name="Slot J."/>
            <person name="Sipos G."/>
            <person name="Plett J."/>
            <person name="Nagy L.G."/>
            <person name="Grigoriev I.V."/>
        </authorList>
    </citation>
    <scope>NUCLEOTIDE SEQUENCE</scope>
    <source>
        <strain evidence="3">CCBAS 213</strain>
    </source>
</reference>
<keyword evidence="4" id="KW-1185">Reference proteome</keyword>
<dbReference type="Proteomes" id="UP001175211">
    <property type="component" value="Unassembled WGS sequence"/>
</dbReference>
<evidence type="ECO:0008006" key="5">
    <source>
        <dbReference type="Google" id="ProtNLM"/>
    </source>
</evidence>
<feature type="region of interest" description="Disordered" evidence="1">
    <location>
        <begin position="74"/>
        <end position="105"/>
    </location>
</feature>
<dbReference type="GeneID" id="85362003"/>
<keyword evidence="2" id="KW-0812">Transmembrane</keyword>
<proteinExistence type="predicted"/>
<protein>
    <recommendedName>
        <fullName evidence="5">Mid2 domain-containing protein</fullName>
    </recommendedName>
</protein>
<dbReference type="EMBL" id="JAUEPS010000076">
    <property type="protein sequence ID" value="KAK0440456.1"/>
    <property type="molecule type" value="Genomic_DNA"/>
</dbReference>
<gene>
    <name evidence="3" type="ORF">EV420DRAFT_1650479</name>
</gene>
<sequence length="268" mass="28559">METIIYGPITATDITIVLSSPRSFSERSESWHDIKPTSISTTLLASTSSSEPSPTFSSISSELTSTTASTVSSKSTIAANTASSSPSATPLYTSRTNSHKPPHTSTSTIVGAVLGPIVFLLLLSLGVLFLRRGHKTKTQRAKSPDSDPVSRQIRISSQDEGKGGRLTTGPRNISASLDDNSPEPGHEPSLSGRAAEREDGDRQVLAEETILHSASPQPMLMSDEAAEEILSLRTQIEQLIGERALSVWNPYSESDPPPAYVEAVNEDG</sequence>
<organism evidence="3 4">
    <name type="scientific">Armillaria tabescens</name>
    <name type="common">Ringless honey mushroom</name>
    <name type="synonym">Agaricus tabescens</name>
    <dbReference type="NCBI Taxonomy" id="1929756"/>
    <lineage>
        <taxon>Eukaryota</taxon>
        <taxon>Fungi</taxon>
        <taxon>Dikarya</taxon>
        <taxon>Basidiomycota</taxon>
        <taxon>Agaricomycotina</taxon>
        <taxon>Agaricomycetes</taxon>
        <taxon>Agaricomycetidae</taxon>
        <taxon>Agaricales</taxon>
        <taxon>Marasmiineae</taxon>
        <taxon>Physalacriaceae</taxon>
        <taxon>Desarmillaria</taxon>
    </lineage>
</organism>
<feature type="transmembrane region" description="Helical" evidence="2">
    <location>
        <begin position="109"/>
        <end position="130"/>
    </location>
</feature>
<feature type="compositionally biased region" description="Low complexity" evidence="1">
    <location>
        <begin position="74"/>
        <end position="94"/>
    </location>
</feature>
<dbReference type="AlphaFoldDB" id="A0AA39JES5"/>
<keyword evidence="2" id="KW-1133">Transmembrane helix</keyword>
<feature type="compositionally biased region" description="Polar residues" evidence="1">
    <location>
        <begin position="169"/>
        <end position="179"/>
    </location>
</feature>
<evidence type="ECO:0000256" key="2">
    <source>
        <dbReference type="SAM" id="Phobius"/>
    </source>
</evidence>
<evidence type="ECO:0000313" key="3">
    <source>
        <dbReference type="EMBL" id="KAK0440456.1"/>
    </source>
</evidence>